<keyword evidence="2" id="KW-1185">Reference proteome</keyword>
<evidence type="ECO:0000313" key="1">
    <source>
        <dbReference type="EMBL" id="KAL3270426.1"/>
    </source>
</evidence>
<dbReference type="Proteomes" id="UP001516400">
    <property type="component" value="Unassembled WGS sequence"/>
</dbReference>
<name>A0ABD2MVI6_9CUCU</name>
<gene>
    <name evidence="1" type="ORF">HHI36_024443</name>
</gene>
<organism evidence="1 2">
    <name type="scientific">Cryptolaemus montrouzieri</name>
    <dbReference type="NCBI Taxonomy" id="559131"/>
    <lineage>
        <taxon>Eukaryota</taxon>
        <taxon>Metazoa</taxon>
        <taxon>Ecdysozoa</taxon>
        <taxon>Arthropoda</taxon>
        <taxon>Hexapoda</taxon>
        <taxon>Insecta</taxon>
        <taxon>Pterygota</taxon>
        <taxon>Neoptera</taxon>
        <taxon>Endopterygota</taxon>
        <taxon>Coleoptera</taxon>
        <taxon>Polyphaga</taxon>
        <taxon>Cucujiformia</taxon>
        <taxon>Coccinelloidea</taxon>
        <taxon>Coccinellidae</taxon>
        <taxon>Scymninae</taxon>
        <taxon>Scymnini</taxon>
        <taxon>Cryptolaemus</taxon>
    </lineage>
</organism>
<comment type="caution">
    <text evidence="1">The sequence shown here is derived from an EMBL/GenBank/DDBJ whole genome shotgun (WGS) entry which is preliminary data.</text>
</comment>
<reference evidence="1 2" key="1">
    <citation type="journal article" date="2021" name="BMC Biol.">
        <title>Horizontally acquired antibacterial genes associated with adaptive radiation of ladybird beetles.</title>
        <authorList>
            <person name="Li H.S."/>
            <person name="Tang X.F."/>
            <person name="Huang Y.H."/>
            <person name="Xu Z.Y."/>
            <person name="Chen M.L."/>
            <person name="Du X.Y."/>
            <person name="Qiu B.Y."/>
            <person name="Chen P.T."/>
            <person name="Zhang W."/>
            <person name="Slipinski A."/>
            <person name="Escalona H.E."/>
            <person name="Waterhouse R.M."/>
            <person name="Zwick A."/>
            <person name="Pang H."/>
        </authorList>
    </citation>
    <scope>NUCLEOTIDE SEQUENCE [LARGE SCALE GENOMIC DNA]</scope>
    <source>
        <strain evidence="1">SYSU2018</strain>
    </source>
</reference>
<protein>
    <submittedName>
        <fullName evidence="1">Uncharacterized protein</fullName>
    </submittedName>
</protein>
<evidence type="ECO:0000313" key="2">
    <source>
        <dbReference type="Proteomes" id="UP001516400"/>
    </source>
</evidence>
<dbReference type="EMBL" id="JABFTP020000041">
    <property type="protein sequence ID" value="KAL3270426.1"/>
    <property type="molecule type" value="Genomic_DNA"/>
</dbReference>
<accession>A0ABD2MVI6</accession>
<dbReference type="AlphaFoldDB" id="A0ABD2MVI6"/>
<sequence>MTGRGHHETRHKKIGETWRRQTYLRTDIRRNSWGAEGISGERDQRRRYLHRTCETEDRHRHGRRIRSETSRTHPVRIRRLSRILKLRPQERTNIGPFQDHKRHTLNLPGYATLTSRIKAR</sequence>
<proteinExistence type="predicted"/>